<dbReference type="Proteomes" id="UP000790787">
    <property type="component" value="Chromosome 16"/>
</dbReference>
<evidence type="ECO:0000313" key="1">
    <source>
        <dbReference type="Proteomes" id="UP000790787"/>
    </source>
</evidence>
<reference evidence="2" key="2">
    <citation type="submission" date="2025-08" db="UniProtKB">
        <authorList>
            <consortium name="RefSeq"/>
        </authorList>
    </citation>
    <scope>IDENTIFICATION</scope>
    <source>
        <tissue evidence="2">Leaf</tissue>
    </source>
</reference>
<gene>
    <name evidence="2" type="primary">LOC142170224</name>
</gene>
<protein>
    <submittedName>
        <fullName evidence="2">Uncharacterized protein LOC142170224</fullName>
    </submittedName>
</protein>
<proteinExistence type="predicted"/>
<dbReference type="RefSeq" id="XP_075088177.1">
    <property type="nucleotide sequence ID" value="XM_075232076.1"/>
</dbReference>
<reference evidence="1" key="1">
    <citation type="journal article" date="2014" name="Nat. Commun.">
        <title>The tobacco genome sequence and its comparison with those of tomato and potato.</title>
        <authorList>
            <person name="Sierro N."/>
            <person name="Battey J.N."/>
            <person name="Ouadi S."/>
            <person name="Bakaher N."/>
            <person name="Bovet L."/>
            <person name="Willig A."/>
            <person name="Goepfert S."/>
            <person name="Peitsch M.C."/>
            <person name="Ivanov N.V."/>
        </authorList>
    </citation>
    <scope>NUCLEOTIDE SEQUENCE [LARGE SCALE GENOMIC DNA]</scope>
</reference>
<sequence length="209" mass="23485">MPLTTILHVNIFDVWDIDFMGPFVSSCGNTYILVVADYVSKWVEAVDLPNNEARGVVAFLKKSIFTRFGTPRAIISHGVSHFCNKAFDTLLAKYGVNHKDYKTTYKDPIGMSPYRLVFGKVSNLLVELEHKSMWALRKLKLEWDVATNLRVEQLNELDECRLALMSCCSLERTDKVGTFPSPAGPADLPSPDGPEGRPATRWRTCVSMP</sequence>
<keyword evidence="1" id="KW-1185">Reference proteome</keyword>
<accession>A0AC58ST77</accession>
<organism evidence="1 2">
    <name type="scientific">Nicotiana tabacum</name>
    <name type="common">Common tobacco</name>
    <dbReference type="NCBI Taxonomy" id="4097"/>
    <lineage>
        <taxon>Eukaryota</taxon>
        <taxon>Viridiplantae</taxon>
        <taxon>Streptophyta</taxon>
        <taxon>Embryophyta</taxon>
        <taxon>Tracheophyta</taxon>
        <taxon>Spermatophyta</taxon>
        <taxon>Magnoliopsida</taxon>
        <taxon>eudicotyledons</taxon>
        <taxon>Gunneridae</taxon>
        <taxon>Pentapetalae</taxon>
        <taxon>asterids</taxon>
        <taxon>lamiids</taxon>
        <taxon>Solanales</taxon>
        <taxon>Solanaceae</taxon>
        <taxon>Nicotianoideae</taxon>
        <taxon>Nicotianeae</taxon>
        <taxon>Nicotiana</taxon>
    </lineage>
</organism>
<evidence type="ECO:0000313" key="2">
    <source>
        <dbReference type="RefSeq" id="XP_075088177.1"/>
    </source>
</evidence>
<name>A0AC58ST77_TOBAC</name>